<dbReference type="SUPFAM" id="SSF55804">
    <property type="entry name" value="Phoshotransferase/anion transport protein"/>
    <property type="match status" value="1"/>
</dbReference>
<comment type="caution">
    <text evidence="2">The sequence shown here is derived from an EMBL/GenBank/DDBJ whole genome shotgun (WGS) entry which is preliminary data.</text>
</comment>
<keyword evidence="3" id="KW-1185">Reference proteome</keyword>
<dbReference type="EMBL" id="BAAAFE010000008">
    <property type="protein sequence ID" value="GAA0865683.1"/>
    <property type="molecule type" value="Genomic_DNA"/>
</dbReference>
<dbReference type="Proteomes" id="UP001500738">
    <property type="component" value="Unassembled WGS sequence"/>
</dbReference>
<dbReference type="CDD" id="cd00211">
    <property type="entry name" value="PTS_IIA_fru"/>
    <property type="match status" value="1"/>
</dbReference>
<evidence type="ECO:0000259" key="1">
    <source>
        <dbReference type="PROSITE" id="PS51094"/>
    </source>
</evidence>
<protein>
    <submittedName>
        <fullName evidence="2">PTS IIA-like nitrogen regulatory protein PtsN</fullName>
    </submittedName>
</protein>
<name>A0ABN1M903_9SPHN</name>
<proteinExistence type="predicted"/>
<evidence type="ECO:0000313" key="3">
    <source>
        <dbReference type="Proteomes" id="UP001500738"/>
    </source>
</evidence>
<sequence length="158" mass="16916">MTKVMNLSSLLYPATVRAHVQLDSKKALFPFVGDLASRSLGLDAGEVSEALLERERLGSTGFGRGIALPHAKMADLTGVRGLFLQLARPIDFQAVDGLPVDLLFVLLSPLDAGADHLKALAGVSRMLRNDNFAERLRGAKSDEALYALLADAETRDAA</sequence>
<dbReference type="PROSITE" id="PS51094">
    <property type="entry name" value="PTS_EIIA_TYPE_2"/>
    <property type="match status" value="1"/>
</dbReference>
<dbReference type="PROSITE" id="PS00372">
    <property type="entry name" value="PTS_EIIA_TYPE_2_HIS"/>
    <property type="match status" value="1"/>
</dbReference>
<dbReference type="Gene3D" id="3.40.930.10">
    <property type="entry name" value="Mannitol-specific EII, Chain A"/>
    <property type="match status" value="1"/>
</dbReference>
<dbReference type="PANTHER" id="PTHR47738:SF1">
    <property type="entry name" value="NITROGEN REGULATORY PROTEIN"/>
    <property type="match status" value="1"/>
</dbReference>
<dbReference type="Pfam" id="PF00359">
    <property type="entry name" value="PTS_EIIA_2"/>
    <property type="match status" value="1"/>
</dbReference>
<reference evidence="2 3" key="1">
    <citation type="journal article" date="2019" name="Int. J. Syst. Evol. Microbiol.">
        <title>The Global Catalogue of Microorganisms (GCM) 10K type strain sequencing project: providing services to taxonomists for standard genome sequencing and annotation.</title>
        <authorList>
            <consortium name="The Broad Institute Genomics Platform"/>
            <consortium name="The Broad Institute Genome Sequencing Center for Infectious Disease"/>
            <person name="Wu L."/>
            <person name="Ma J."/>
        </authorList>
    </citation>
    <scope>NUCLEOTIDE SEQUENCE [LARGE SCALE GENOMIC DNA]</scope>
    <source>
        <strain evidence="2 3">JCM 15910</strain>
    </source>
</reference>
<dbReference type="InterPro" id="IPR051541">
    <property type="entry name" value="PTS_SugarTrans_NitroReg"/>
</dbReference>
<organism evidence="2 3">
    <name type="scientific">Sphingopyxis soli</name>
    <dbReference type="NCBI Taxonomy" id="592051"/>
    <lineage>
        <taxon>Bacteria</taxon>
        <taxon>Pseudomonadati</taxon>
        <taxon>Pseudomonadota</taxon>
        <taxon>Alphaproteobacteria</taxon>
        <taxon>Sphingomonadales</taxon>
        <taxon>Sphingomonadaceae</taxon>
        <taxon>Sphingopyxis</taxon>
    </lineage>
</organism>
<dbReference type="PANTHER" id="PTHR47738">
    <property type="entry name" value="PTS SYSTEM FRUCTOSE-LIKE EIIA COMPONENT-RELATED"/>
    <property type="match status" value="1"/>
</dbReference>
<dbReference type="InterPro" id="IPR016152">
    <property type="entry name" value="PTrfase/Anion_transptr"/>
</dbReference>
<accession>A0ABN1M903</accession>
<evidence type="ECO:0000313" key="2">
    <source>
        <dbReference type="EMBL" id="GAA0865683.1"/>
    </source>
</evidence>
<gene>
    <name evidence="2" type="primary">ptsN</name>
    <name evidence="2" type="ORF">GCM10009115_25250</name>
</gene>
<dbReference type="InterPro" id="IPR002178">
    <property type="entry name" value="PTS_EIIA_type-2_dom"/>
</dbReference>
<feature type="domain" description="PTS EIIA type-2" evidence="1">
    <location>
        <begin position="9"/>
        <end position="152"/>
    </location>
</feature>